<dbReference type="InterPro" id="IPR003768">
    <property type="entry name" value="ScpA"/>
</dbReference>
<proteinExistence type="predicted"/>
<feature type="region of interest" description="Disordered" evidence="3">
    <location>
        <begin position="300"/>
        <end position="327"/>
    </location>
</feature>
<dbReference type="InterPro" id="IPR023093">
    <property type="entry name" value="ScpA-like_C"/>
</dbReference>
<evidence type="ECO:0000256" key="3">
    <source>
        <dbReference type="SAM" id="MobiDB-lite"/>
    </source>
</evidence>
<keyword evidence="5" id="KW-1185">Reference proteome</keyword>
<protein>
    <recommendedName>
        <fullName evidence="2">Segregation and condensation protein A</fullName>
    </recommendedName>
</protein>
<dbReference type="RefSeq" id="WP_344721707.1">
    <property type="nucleotide sequence ID" value="NZ_BAAAYG010000011.1"/>
</dbReference>
<dbReference type="Gene3D" id="1.10.10.580">
    <property type="entry name" value="Structural maintenance of chromosome 1. Chain E"/>
    <property type="match status" value="1"/>
</dbReference>
<evidence type="ECO:0000313" key="4">
    <source>
        <dbReference type="EMBL" id="GAA3287462.1"/>
    </source>
</evidence>
<gene>
    <name evidence="4" type="ORF">GCM10020260_24060</name>
</gene>
<evidence type="ECO:0000256" key="2">
    <source>
        <dbReference type="ARBA" id="ARBA00044777"/>
    </source>
</evidence>
<comment type="caution">
    <text evidence="4">The sequence shown here is derived from an EMBL/GenBank/DDBJ whole genome shotgun (WGS) entry which is preliminary data.</text>
</comment>
<evidence type="ECO:0000313" key="5">
    <source>
        <dbReference type="Proteomes" id="UP001501736"/>
    </source>
</evidence>
<dbReference type="Proteomes" id="UP001501736">
    <property type="component" value="Unassembled WGS sequence"/>
</dbReference>
<accession>A0ABP6RFH2</accession>
<dbReference type="Pfam" id="PF02616">
    <property type="entry name" value="SMC_ScpA"/>
    <property type="match status" value="1"/>
</dbReference>
<organism evidence="4 5">
    <name type="scientific">Nesterenkonia halobia</name>
    <dbReference type="NCBI Taxonomy" id="37922"/>
    <lineage>
        <taxon>Bacteria</taxon>
        <taxon>Bacillati</taxon>
        <taxon>Actinomycetota</taxon>
        <taxon>Actinomycetes</taxon>
        <taxon>Micrococcales</taxon>
        <taxon>Micrococcaceae</taxon>
        <taxon>Nesterenkonia</taxon>
    </lineage>
</organism>
<name>A0ABP6RFH2_9MICC</name>
<reference evidence="5" key="1">
    <citation type="journal article" date="2019" name="Int. J. Syst. Evol. Microbiol.">
        <title>The Global Catalogue of Microorganisms (GCM) 10K type strain sequencing project: providing services to taxonomists for standard genome sequencing and annotation.</title>
        <authorList>
            <consortium name="The Broad Institute Genomics Platform"/>
            <consortium name="The Broad Institute Genome Sequencing Center for Infectious Disease"/>
            <person name="Wu L."/>
            <person name="Ma J."/>
        </authorList>
    </citation>
    <scope>NUCLEOTIDE SEQUENCE [LARGE SCALE GENOMIC DNA]</scope>
    <source>
        <strain evidence="5">JCM 11483</strain>
    </source>
</reference>
<sequence>MIDQTEAVGDGAAPAAAAEGAVDEAVGGIVGEEVEGTSGFTVSLQNFDGPFDLLLGLIARRRMDVTTVALAEVTDEFVAYVRRLSLEAGVDGGGYSPAALEESSHFILVAATLLDMKAVQLLPGADVESEEDVAALEARDLLFARLLQYRAFKQIAEHLDRRLDAQSGRHPRRPGTDPQLGGLLPELVWRTSPEDLAAIAEKAFTRPTIEPDDVHLDHLHAHAVDIREEMRTMTGRLRGSGSLEFSELVSDATSRLVVVVRFLGLLELFRDRDVELEQESPLGELTVTWAGIEDGETAAARRAAAEWGEDEAEQQAELTGEQTGEHR</sequence>
<dbReference type="Gene3D" id="6.10.250.2410">
    <property type="match status" value="1"/>
</dbReference>
<dbReference type="PANTHER" id="PTHR33969:SF2">
    <property type="entry name" value="SEGREGATION AND CONDENSATION PROTEIN A"/>
    <property type="match status" value="1"/>
</dbReference>
<dbReference type="PANTHER" id="PTHR33969">
    <property type="entry name" value="SEGREGATION AND CONDENSATION PROTEIN A"/>
    <property type="match status" value="1"/>
</dbReference>
<dbReference type="EMBL" id="BAAAYG010000011">
    <property type="protein sequence ID" value="GAA3287462.1"/>
    <property type="molecule type" value="Genomic_DNA"/>
</dbReference>
<keyword evidence="1" id="KW-0159">Chromosome partition</keyword>
<evidence type="ECO:0000256" key="1">
    <source>
        <dbReference type="ARBA" id="ARBA00022829"/>
    </source>
</evidence>